<sequence length="88" mass="9911">MSVNDPLKANQAAFNAQYYSDSAYDTSEEGNDVDDDNNDDNNNNNNNNSDNDDDDDVVDMYYMHVPDLDMSCLSVDDDDPLPPHFPLK</sequence>
<name>A0A0W0GAN2_MONRR</name>
<dbReference type="AlphaFoldDB" id="A0A0W0GAN2"/>
<comment type="caution">
    <text evidence="2">The sequence shown here is derived from an EMBL/GenBank/DDBJ whole genome shotgun (WGS) entry which is preliminary data.</text>
</comment>
<evidence type="ECO:0000313" key="2">
    <source>
        <dbReference type="EMBL" id="KTB45616.1"/>
    </source>
</evidence>
<accession>A0A0W0GAN2</accession>
<feature type="compositionally biased region" description="Low complexity" evidence="1">
    <location>
        <begin position="40"/>
        <end position="49"/>
    </location>
</feature>
<evidence type="ECO:0000313" key="3">
    <source>
        <dbReference type="Proteomes" id="UP000054988"/>
    </source>
</evidence>
<evidence type="ECO:0000256" key="1">
    <source>
        <dbReference type="SAM" id="MobiDB-lite"/>
    </source>
</evidence>
<dbReference type="Proteomes" id="UP000054988">
    <property type="component" value="Unassembled WGS sequence"/>
</dbReference>
<dbReference type="EMBL" id="LATX01000656">
    <property type="protein sequence ID" value="KTB45616.1"/>
    <property type="molecule type" value="Genomic_DNA"/>
</dbReference>
<protein>
    <submittedName>
        <fullName evidence="2">Uncharacterized protein</fullName>
    </submittedName>
</protein>
<feature type="compositionally biased region" description="Acidic residues" evidence="1">
    <location>
        <begin position="26"/>
        <end position="39"/>
    </location>
</feature>
<proteinExistence type="predicted"/>
<gene>
    <name evidence="2" type="ORF">WG66_1795</name>
</gene>
<organism evidence="2 3">
    <name type="scientific">Moniliophthora roreri</name>
    <name type="common">Frosty pod rot fungus</name>
    <name type="synonym">Monilia roreri</name>
    <dbReference type="NCBI Taxonomy" id="221103"/>
    <lineage>
        <taxon>Eukaryota</taxon>
        <taxon>Fungi</taxon>
        <taxon>Dikarya</taxon>
        <taxon>Basidiomycota</taxon>
        <taxon>Agaricomycotina</taxon>
        <taxon>Agaricomycetes</taxon>
        <taxon>Agaricomycetidae</taxon>
        <taxon>Agaricales</taxon>
        <taxon>Marasmiineae</taxon>
        <taxon>Marasmiaceae</taxon>
        <taxon>Moniliophthora</taxon>
    </lineage>
</organism>
<reference evidence="2 3" key="1">
    <citation type="submission" date="2015-12" db="EMBL/GenBank/DDBJ databases">
        <title>Draft genome sequence of Moniliophthora roreri, the causal agent of frosty pod rot of cacao.</title>
        <authorList>
            <person name="Aime M.C."/>
            <person name="Diaz-Valderrama J.R."/>
            <person name="Kijpornyongpan T."/>
            <person name="Phillips-Mora W."/>
        </authorList>
    </citation>
    <scope>NUCLEOTIDE SEQUENCE [LARGE SCALE GENOMIC DNA]</scope>
    <source>
        <strain evidence="2 3">MCA 2952</strain>
    </source>
</reference>
<feature type="region of interest" description="Disordered" evidence="1">
    <location>
        <begin position="1"/>
        <end position="58"/>
    </location>
</feature>
<feature type="compositionally biased region" description="Polar residues" evidence="1">
    <location>
        <begin position="12"/>
        <end position="25"/>
    </location>
</feature>